<keyword evidence="2" id="KW-1133">Transmembrane helix</keyword>
<reference evidence="3 4" key="1">
    <citation type="journal article" date="2013" name="BMC Genomics">
        <title>The genome and transcriptome of the pine saprophyte Ophiostoma piceae, and a comparison with the bark beetle-associated pine pathogen Grosmannia clavigera.</title>
        <authorList>
            <person name="Haridas S."/>
            <person name="Wang Y."/>
            <person name="Lim L."/>
            <person name="Massoumi Alamouti S."/>
            <person name="Jackman S."/>
            <person name="Docking R."/>
            <person name="Robertson G."/>
            <person name="Birol I."/>
            <person name="Bohlmann J."/>
            <person name="Breuil C."/>
        </authorList>
    </citation>
    <scope>NUCLEOTIDE SEQUENCE [LARGE SCALE GENOMIC DNA]</scope>
    <source>
        <strain evidence="3 4">UAMH 11346</strain>
    </source>
</reference>
<feature type="region of interest" description="Disordered" evidence="1">
    <location>
        <begin position="79"/>
        <end position="105"/>
    </location>
</feature>
<proteinExistence type="predicted"/>
<gene>
    <name evidence="3" type="ORF">F503_03662</name>
</gene>
<dbReference type="eggNOG" id="ENOG502RW61">
    <property type="taxonomic scope" value="Eukaryota"/>
</dbReference>
<dbReference type="Proteomes" id="UP000016923">
    <property type="component" value="Unassembled WGS sequence"/>
</dbReference>
<dbReference type="VEuPathDB" id="FungiDB:F503_03662"/>
<dbReference type="HOGENOM" id="CLU_1992883_0_0_1"/>
<feature type="transmembrane region" description="Helical" evidence="2">
    <location>
        <begin position="12"/>
        <end position="29"/>
    </location>
</feature>
<accession>S3CV27</accession>
<protein>
    <submittedName>
        <fullName evidence="3">Uncharacterized protein</fullName>
    </submittedName>
</protein>
<organism evidence="3 4">
    <name type="scientific">Ophiostoma piceae (strain UAMH 11346)</name>
    <name type="common">Sap stain fungus</name>
    <dbReference type="NCBI Taxonomy" id="1262450"/>
    <lineage>
        <taxon>Eukaryota</taxon>
        <taxon>Fungi</taxon>
        <taxon>Dikarya</taxon>
        <taxon>Ascomycota</taxon>
        <taxon>Pezizomycotina</taxon>
        <taxon>Sordariomycetes</taxon>
        <taxon>Sordariomycetidae</taxon>
        <taxon>Ophiostomatales</taxon>
        <taxon>Ophiostomataceae</taxon>
        <taxon>Ophiostoma</taxon>
    </lineage>
</organism>
<name>S3CV27_OPHP1</name>
<dbReference type="AlphaFoldDB" id="S3CV27"/>
<feature type="compositionally biased region" description="Polar residues" evidence="1">
    <location>
        <begin position="95"/>
        <end position="105"/>
    </location>
</feature>
<dbReference type="OrthoDB" id="5428081at2759"/>
<keyword evidence="4" id="KW-1185">Reference proteome</keyword>
<evidence type="ECO:0000313" key="4">
    <source>
        <dbReference type="Proteomes" id="UP000016923"/>
    </source>
</evidence>
<keyword evidence="2" id="KW-0472">Membrane</keyword>
<sequence length="105" mass="11373">MSQPVAPKKLRVRGMILTGGVAAITIVGTRRSNITQKKEVIQDAHYEVDMISTLETRRAGLMQARQQWERKAKALQERIDGNKLRTIPGIGGTNGATDGSASSGK</sequence>
<keyword evidence="2" id="KW-0812">Transmembrane</keyword>
<evidence type="ECO:0000313" key="3">
    <source>
        <dbReference type="EMBL" id="EPE04600.1"/>
    </source>
</evidence>
<dbReference type="EMBL" id="KE148160">
    <property type="protein sequence ID" value="EPE04600.1"/>
    <property type="molecule type" value="Genomic_DNA"/>
</dbReference>
<evidence type="ECO:0000256" key="2">
    <source>
        <dbReference type="SAM" id="Phobius"/>
    </source>
</evidence>
<evidence type="ECO:0000256" key="1">
    <source>
        <dbReference type="SAM" id="MobiDB-lite"/>
    </source>
</evidence>